<dbReference type="PANTHER" id="PTHR11040:SF44">
    <property type="entry name" value="PROTEIN ZNTC-RELATED"/>
    <property type="match status" value="1"/>
</dbReference>
<sequence length="346" mass="39232">MSLQTWFQDLSIMTSATVANLVAVVFFLLILILIPALIGLILPLFKNKLNNKTKVYMYSFVTGFFLVMSLFGFLREALEQTSTSGALWLSSKFPNSSSNWIYLVNIAIILGGFVVGVLFAFVVKFVISYRLNKKILSSKSKIAAFVHVHEHGDDKHEHVHPDFIFNREDTISASEKVIVEKSESKLKIIALILLLTHRIPEGFILGYSINNLIAGQGNSDISLAFIISLILHLIPEEIVFYYRLREAGFSSWKAFFVSLIALLLFLPFMLAGSLLAPYIASSYLWWAKALMFAFISAIFLFTSLVEFFPEFYHSNFDKKSWIKVICSLFVGIMFCVFILLFHKHGS</sequence>
<gene>
    <name evidence="6" type="ORF">BLA55_01440</name>
</gene>
<evidence type="ECO:0000256" key="1">
    <source>
        <dbReference type="ARBA" id="ARBA00004141"/>
    </source>
</evidence>
<dbReference type="AlphaFoldDB" id="A0A1L4FRT8"/>
<feature type="transmembrane region" description="Helical" evidence="5">
    <location>
        <begin position="254"/>
        <end position="279"/>
    </location>
</feature>
<comment type="subcellular location">
    <subcellularLocation>
        <location evidence="1">Membrane</location>
        <topology evidence="1">Multi-pass membrane protein</topology>
    </subcellularLocation>
</comment>
<protein>
    <submittedName>
        <fullName evidence="6">Metal transporter</fullName>
    </submittedName>
</protein>
<dbReference type="PANTHER" id="PTHR11040">
    <property type="entry name" value="ZINC/IRON TRANSPORTER"/>
    <property type="match status" value="1"/>
</dbReference>
<feature type="transmembrane region" description="Helical" evidence="5">
    <location>
        <begin position="320"/>
        <end position="341"/>
    </location>
</feature>
<dbReference type="GO" id="GO:0016020">
    <property type="term" value="C:membrane"/>
    <property type="evidence" value="ECO:0007669"/>
    <property type="project" value="UniProtKB-SubCell"/>
</dbReference>
<feature type="transmembrane region" description="Helical" evidence="5">
    <location>
        <begin position="221"/>
        <end position="242"/>
    </location>
</feature>
<evidence type="ECO:0000256" key="2">
    <source>
        <dbReference type="ARBA" id="ARBA00022692"/>
    </source>
</evidence>
<dbReference type="GO" id="GO:0005385">
    <property type="term" value="F:zinc ion transmembrane transporter activity"/>
    <property type="evidence" value="ECO:0007669"/>
    <property type="project" value="TreeGrafter"/>
</dbReference>
<keyword evidence="2 5" id="KW-0812">Transmembrane</keyword>
<reference evidence="7" key="1">
    <citation type="submission" date="2016-10" db="EMBL/GenBank/DDBJ databases">
        <authorList>
            <person name="Beylefeld A."/>
            <person name="Abolnik C."/>
        </authorList>
    </citation>
    <scope>NUCLEOTIDE SEQUENCE [LARGE SCALE GENOMIC DNA]</scope>
    <source>
        <strain evidence="7">B359_6</strain>
    </source>
</reference>
<proteinExistence type="predicted"/>
<evidence type="ECO:0000256" key="5">
    <source>
        <dbReference type="SAM" id="Phobius"/>
    </source>
</evidence>
<feature type="transmembrane region" description="Helical" evidence="5">
    <location>
        <begin position="55"/>
        <end position="74"/>
    </location>
</feature>
<organism evidence="6 7">
    <name type="scientific">Mycoplasmopsis pullorum</name>
    <dbReference type="NCBI Taxonomy" id="48003"/>
    <lineage>
        <taxon>Bacteria</taxon>
        <taxon>Bacillati</taxon>
        <taxon>Mycoplasmatota</taxon>
        <taxon>Mycoplasmoidales</taxon>
        <taxon>Metamycoplasmataceae</taxon>
        <taxon>Mycoplasmopsis</taxon>
    </lineage>
</organism>
<evidence type="ECO:0000313" key="7">
    <source>
        <dbReference type="Proteomes" id="UP000184322"/>
    </source>
</evidence>
<dbReference type="KEGG" id="mpul:BLA55_01440"/>
<dbReference type="InterPro" id="IPR003689">
    <property type="entry name" value="ZIP"/>
</dbReference>
<dbReference type="EMBL" id="CP017813">
    <property type="protein sequence ID" value="APJ38335.1"/>
    <property type="molecule type" value="Genomic_DNA"/>
</dbReference>
<accession>A0A1L4FRT8</accession>
<dbReference type="STRING" id="48003.BLA55_01440"/>
<keyword evidence="3 5" id="KW-1133">Transmembrane helix</keyword>
<dbReference type="Pfam" id="PF02535">
    <property type="entry name" value="Zip"/>
    <property type="match status" value="1"/>
</dbReference>
<evidence type="ECO:0000256" key="3">
    <source>
        <dbReference type="ARBA" id="ARBA00022989"/>
    </source>
</evidence>
<feature type="transmembrane region" description="Helical" evidence="5">
    <location>
        <begin position="20"/>
        <end position="43"/>
    </location>
</feature>
<name>A0A1L4FRT8_9BACT</name>
<evidence type="ECO:0000256" key="4">
    <source>
        <dbReference type="ARBA" id="ARBA00023136"/>
    </source>
</evidence>
<keyword evidence="4 5" id="KW-0472">Membrane</keyword>
<keyword evidence="7" id="KW-1185">Reference proteome</keyword>
<dbReference type="RefSeq" id="WP_073372338.1">
    <property type="nucleotide sequence ID" value="NZ_CP017813.1"/>
</dbReference>
<dbReference type="Proteomes" id="UP000184322">
    <property type="component" value="Chromosome"/>
</dbReference>
<feature type="transmembrane region" description="Helical" evidence="5">
    <location>
        <begin position="285"/>
        <end position="308"/>
    </location>
</feature>
<feature type="transmembrane region" description="Helical" evidence="5">
    <location>
        <begin position="100"/>
        <end position="127"/>
    </location>
</feature>
<evidence type="ECO:0000313" key="6">
    <source>
        <dbReference type="EMBL" id="APJ38335.1"/>
    </source>
</evidence>